<feature type="transmembrane region" description="Helical" evidence="1">
    <location>
        <begin position="170"/>
        <end position="189"/>
    </location>
</feature>
<reference evidence="2 3" key="1">
    <citation type="submission" date="2016-09" db="EMBL/GenBank/DDBJ databases">
        <title>Alteromonas lipolytica, a new species isolated from sea water.</title>
        <authorList>
            <person name="Wu Y.-H."/>
            <person name="Cheng H."/>
            <person name="Xu X.-W."/>
        </authorList>
    </citation>
    <scope>NUCLEOTIDE SEQUENCE [LARGE SCALE GENOMIC DNA]</scope>
    <source>
        <strain evidence="2 3">JW12</strain>
    </source>
</reference>
<dbReference type="Proteomes" id="UP000176037">
    <property type="component" value="Unassembled WGS sequence"/>
</dbReference>
<dbReference type="PANTHER" id="PTHR37314">
    <property type="entry name" value="SLR0142 PROTEIN"/>
    <property type="match status" value="1"/>
</dbReference>
<dbReference type="RefSeq" id="WP_070177404.1">
    <property type="nucleotide sequence ID" value="NZ_BMJR01000002.1"/>
</dbReference>
<proteinExistence type="predicted"/>
<evidence type="ECO:0008006" key="4">
    <source>
        <dbReference type="Google" id="ProtNLM"/>
    </source>
</evidence>
<feature type="transmembrane region" description="Helical" evidence="1">
    <location>
        <begin position="195"/>
        <end position="214"/>
    </location>
</feature>
<dbReference type="AlphaFoldDB" id="A0A1E8FAR4"/>
<evidence type="ECO:0000256" key="1">
    <source>
        <dbReference type="SAM" id="Phobius"/>
    </source>
</evidence>
<organism evidence="2 3">
    <name type="scientific">Alteromonas lipolytica</name>
    <dbReference type="NCBI Taxonomy" id="1856405"/>
    <lineage>
        <taxon>Bacteria</taxon>
        <taxon>Pseudomonadati</taxon>
        <taxon>Pseudomonadota</taxon>
        <taxon>Gammaproteobacteria</taxon>
        <taxon>Alteromonadales</taxon>
        <taxon>Alteromonadaceae</taxon>
        <taxon>Alteromonas/Salinimonas group</taxon>
        <taxon>Alteromonas</taxon>
    </lineage>
</organism>
<evidence type="ECO:0000313" key="2">
    <source>
        <dbReference type="EMBL" id="OFI33027.1"/>
    </source>
</evidence>
<dbReference type="OrthoDB" id="270162at2"/>
<feature type="transmembrane region" description="Helical" evidence="1">
    <location>
        <begin position="55"/>
        <end position="78"/>
    </location>
</feature>
<sequence length="222" mass="23410">MPGRLPKWVEVGALLLALVAGYVNAIGLLSFEHQSVSHVSGTATLLGADIFQSSWASVLHLSGVLLSFLAGATLAGILLDNASLKLGRHYDTALLIEGVLLIIAQVLLNEGLFYAHFIASAACGLQNALATRYSGAVVRTTHLTGIFTDLGIMLGAMVRGETLDTRKLQLFLVIIVGFVFGGTAGAIGFNFLPRIALILPAIVCLILAVSYYLFAKQNRAGS</sequence>
<feature type="transmembrane region" description="Helical" evidence="1">
    <location>
        <begin position="136"/>
        <end position="158"/>
    </location>
</feature>
<keyword evidence="3" id="KW-1185">Reference proteome</keyword>
<dbReference type="PANTHER" id="PTHR37314:SF4">
    <property type="entry name" value="UPF0700 TRANSMEMBRANE PROTEIN YOAK"/>
    <property type="match status" value="1"/>
</dbReference>
<keyword evidence="1" id="KW-1133">Transmembrane helix</keyword>
<protein>
    <recommendedName>
        <fullName evidence="4">DUF1275 family protein</fullName>
    </recommendedName>
</protein>
<dbReference type="Pfam" id="PF06912">
    <property type="entry name" value="DUF1275"/>
    <property type="match status" value="1"/>
</dbReference>
<keyword evidence="1" id="KW-0472">Membrane</keyword>
<gene>
    <name evidence="2" type="ORF">BFC17_01770</name>
</gene>
<dbReference type="STRING" id="1856405.BFC17_01770"/>
<evidence type="ECO:0000313" key="3">
    <source>
        <dbReference type="Proteomes" id="UP000176037"/>
    </source>
</evidence>
<comment type="caution">
    <text evidence="2">The sequence shown here is derived from an EMBL/GenBank/DDBJ whole genome shotgun (WGS) entry which is preliminary data.</text>
</comment>
<keyword evidence="1" id="KW-0812">Transmembrane</keyword>
<name>A0A1E8FAR4_9ALTE</name>
<dbReference type="EMBL" id="MJIC01000015">
    <property type="protein sequence ID" value="OFI33027.1"/>
    <property type="molecule type" value="Genomic_DNA"/>
</dbReference>
<dbReference type="InterPro" id="IPR010699">
    <property type="entry name" value="DUF1275"/>
</dbReference>
<accession>A0A1E8FAR4</accession>